<dbReference type="GO" id="GO:0005524">
    <property type="term" value="F:ATP binding"/>
    <property type="evidence" value="ECO:0007669"/>
    <property type="project" value="UniProtKB-KW"/>
</dbReference>
<evidence type="ECO:0000256" key="4">
    <source>
        <dbReference type="ARBA" id="ARBA00022605"/>
    </source>
</evidence>
<evidence type="ECO:0000256" key="3">
    <source>
        <dbReference type="ARBA" id="ARBA00012154"/>
    </source>
</evidence>
<dbReference type="UniPathway" id="UPA00053">
    <property type="reaction ID" value="UER00088"/>
</dbReference>
<evidence type="ECO:0000256" key="2">
    <source>
        <dbReference type="ARBA" id="ARBA00006997"/>
    </source>
</evidence>
<evidence type="ECO:0000256" key="1">
    <source>
        <dbReference type="ARBA" id="ARBA00004842"/>
    </source>
</evidence>
<evidence type="ECO:0000256" key="10">
    <source>
        <dbReference type="ARBA" id="ARBA00048567"/>
    </source>
</evidence>
<evidence type="ECO:0000256" key="8">
    <source>
        <dbReference type="ARBA" id="ARBA00022840"/>
    </source>
</evidence>
<comment type="catalytic activity">
    <reaction evidence="10">
        <text>shikimate + ATP = 3-phosphoshikimate + ADP + H(+)</text>
        <dbReference type="Rhea" id="RHEA:13121"/>
        <dbReference type="ChEBI" id="CHEBI:15378"/>
        <dbReference type="ChEBI" id="CHEBI:30616"/>
        <dbReference type="ChEBI" id="CHEBI:36208"/>
        <dbReference type="ChEBI" id="CHEBI:145989"/>
        <dbReference type="ChEBI" id="CHEBI:456216"/>
        <dbReference type="EC" id="2.7.1.71"/>
    </reaction>
</comment>
<dbReference type="InterPro" id="IPR031322">
    <property type="entry name" value="Shikimate/glucono_kinase"/>
</dbReference>
<comment type="similarity">
    <text evidence="2">Belongs to the shikimate kinase family.</text>
</comment>
<dbReference type="GO" id="GO:0004765">
    <property type="term" value="F:shikimate kinase activity"/>
    <property type="evidence" value="ECO:0007669"/>
    <property type="project" value="UniProtKB-EC"/>
</dbReference>
<keyword evidence="7 11" id="KW-0418">Kinase</keyword>
<accession>A0A5J4L0E6</accession>
<gene>
    <name evidence="11" type="ORF">A45J_1471</name>
</gene>
<dbReference type="NCBIfam" id="NF010553">
    <property type="entry name" value="PRK13947.1"/>
    <property type="match status" value="1"/>
</dbReference>
<dbReference type="HAMAP" id="MF_00109">
    <property type="entry name" value="Shikimate_kinase"/>
    <property type="match status" value="1"/>
</dbReference>
<keyword evidence="4" id="KW-0028">Amino-acid biosynthesis</keyword>
<dbReference type="GO" id="GO:0005829">
    <property type="term" value="C:cytosol"/>
    <property type="evidence" value="ECO:0007669"/>
    <property type="project" value="TreeGrafter"/>
</dbReference>
<organism evidence="11">
    <name type="scientific">hot springs metagenome</name>
    <dbReference type="NCBI Taxonomy" id="433727"/>
    <lineage>
        <taxon>unclassified sequences</taxon>
        <taxon>metagenomes</taxon>
        <taxon>ecological metagenomes</taxon>
    </lineage>
</organism>
<keyword evidence="9" id="KW-0057">Aromatic amino acid biosynthesis</keyword>
<dbReference type="PANTHER" id="PTHR21087:SF16">
    <property type="entry name" value="SHIKIMATE KINASE 1, CHLOROPLASTIC"/>
    <property type="match status" value="1"/>
</dbReference>
<dbReference type="InterPro" id="IPR027417">
    <property type="entry name" value="P-loop_NTPase"/>
</dbReference>
<keyword evidence="8" id="KW-0067">ATP-binding</keyword>
<dbReference type="GO" id="GO:0008652">
    <property type="term" value="P:amino acid biosynthetic process"/>
    <property type="evidence" value="ECO:0007669"/>
    <property type="project" value="UniProtKB-KW"/>
</dbReference>
<keyword evidence="6" id="KW-0547">Nucleotide-binding</keyword>
<dbReference type="CDD" id="cd00464">
    <property type="entry name" value="SK"/>
    <property type="match status" value="1"/>
</dbReference>
<dbReference type="PRINTS" id="PR01100">
    <property type="entry name" value="SHIKIMTKNASE"/>
</dbReference>
<dbReference type="InterPro" id="IPR000623">
    <property type="entry name" value="Shikimate_kinase/TSH1"/>
</dbReference>
<dbReference type="GO" id="GO:0009423">
    <property type="term" value="P:chorismate biosynthetic process"/>
    <property type="evidence" value="ECO:0007669"/>
    <property type="project" value="UniProtKB-UniPathway"/>
</dbReference>
<dbReference type="GO" id="GO:0009073">
    <property type="term" value="P:aromatic amino acid family biosynthetic process"/>
    <property type="evidence" value="ECO:0007669"/>
    <property type="project" value="UniProtKB-KW"/>
</dbReference>
<evidence type="ECO:0000256" key="7">
    <source>
        <dbReference type="ARBA" id="ARBA00022777"/>
    </source>
</evidence>
<dbReference type="Gene3D" id="3.40.50.300">
    <property type="entry name" value="P-loop containing nucleotide triphosphate hydrolases"/>
    <property type="match status" value="1"/>
</dbReference>
<reference evidence="11" key="1">
    <citation type="submission" date="2019-10" db="EMBL/GenBank/DDBJ databases">
        <title>Metagenomic sequencing of thiosulfate-disproportionating enrichment culture.</title>
        <authorList>
            <person name="Umezawa K."/>
            <person name="Kojima H."/>
            <person name="Fukui M."/>
        </authorList>
    </citation>
    <scope>NUCLEOTIDE SEQUENCE</scope>
    <source>
        <strain evidence="11">45J</strain>
    </source>
</reference>
<dbReference type="InterPro" id="IPR023000">
    <property type="entry name" value="Shikimate_kinase_CS"/>
</dbReference>
<dbReference type="PANTHER" id="PTHR21087">
    <property type="entry name" value="SHIKIMATE KINASE"/>
    <property type="match status" value="1"/>
</dbReference>
<evidence type="ECO:0000313" key="11">
    <source>
        <dbReference type="EMBL" id="GER93715.1"/>
    </source>
</evidence>
<proteinExistence type="inferred from homology"/>
<dbReference type="AlphaFoldDB" id="A0A5J4L0E6"/>
<evidence type="ECO:0000256" key="6">
    <source>
        <dbReference type="ARBA" id="ARBA00022741"/>
    </source>
</evidence>
<dbReference type="SUPFAM" id="SSF52540">
    <property type="entry name" value="P-loop containing nucleoside triphosphate hydrolases"/>
    <property type="match status" value="1"/>
</dbReference>
<dbReference type="PROSITE" id="PS01128">
    <property type="entry name" value="SHIKIMATE_KINASE"/>
    <property type="match status" value="1"/>
</dbReference>
<evidence type="ECO:0000256" key="9">
    <source>
        <dbReference type="ARBA" id="ARBA00023141"/>
    </source>
</evidence>
<dbReference type="EMBL" id="BLAB01000001">
    <property type="protein sequence ID" value="GER93715.1"/>
    <property type="molecule type" value="Genomic_DNA"/>
</dbReference>
<comment type="caution">
    <text evidence="11">The sequence shown here is derived from an EMBL/GenBank/DDBJ whole genome shotgun (WGS) entry which is preliminary data.</text>
</comment>
<dbReference type="EC" id="2.7.1.71" evidence="3"/>
<sequence>MKNIVLTGFMGTGKTEVGRILSRRLGYVLVDADAEIEKEQGITITEIFKQYGESKFREIEANIIKKLSEMKNAVISTGGGAVLRQENMDNLRKNGVIICLTASPETIFNRTSNNNDRPLLQVENPLQKIRELLEFRKPYYEKADIMIDTEGKSPIEVAEEIIEKVKTLCKQ</sequence>
<dbReference type="Pfam" id="PF01202">
    <property type="entry name" value="SKI"/>
    <property type="match status" value="1"/>
</dbReference>
<name>A0A5J4L0E6_9ZZZZ</name>
<evidence type="ECO:0000256" key="5">
    <source>
        <dbReference type="ARBA" id="ARBA00022679"/>
    </source>
</evidence>
<comment type="pathway">
    <text evidence="1">Metabolic intermediate biosynthesis; chorismate biosynthesis; chorismate from D-erythrose 4-phosphate and phosphoenolpyruvate: step 5/7.</text>
</comment>
<keyword evidence="5" id="KW-0808">Transferase</keyword>
<protein>
    <recommendedName>
        <fullName evidence="3">shikimate kinase</fullName>
        <ecNumber evidence="3">2.7.1.71</ecNumber>
    </recommendedName>
</protein>